<accession>A0ABW1UM19</accession>
<comment type="caution">
    <text evidence="3">The sequence shown here is derived from an EMBL/GenBank/DDBJ whole genome shotgun (WGS) entry which is preliminary data.</text>
</comment>
<keyword evidence="4" id="KW-1185">Reference proteome</keyword>
<evidence type="ECO:0000313" key="3">
    <source>
        <dbReference type="EMBL" id="MFC6314994.1"/>
    </source>
</evidence>
<dbReference type="SUPFAM" id="SSF54403">
    <property type="entry name" value="Cystatin/monellin"/>
    <property type="match status" value="2"/>
</dbReference>
<name>A0ABW1UM19_9LACO</name>
<evidence type="ECO:0000259" key="2">
    <source>
        <dbReference type="Pfam" id="PF17881"/>
    </source>
</evidence>
<gene>
    <name evidence="3" type="ORF">ACFQHW_05345</name>
</gene>
<dbReference type="InterPro" id="IPR046350">
    <property type="entry name" value="Cystatin_sf"/>
</dbReference>
<reference evidence="4" key="1">
    <citation type="journal article" date="2019" name="Int. J. Syst. Evol. Microbiol.">
        <title>The Global Catalogue of Microorganisms (GCM) 10K type strain sequencing project: providing services to taxonomists for standard genome sequencing and annotation.</title>
        <authorList>
            <consortium name="The Broad Institute Genomics Platform"/>
            <consortium name="The Broad Institute Genome Sequencing Center for Infectious Disease"/>
            <person name="Wu L."/>
            <person name="Ma J."/>
        </authorList>
    </citation>
    <scope>NUCLEOTIDE SEQUENCE [LARGE SCALE GENOMIC DNA]</scope>
    <source>
        <strain evidence="4">CCM 8897</strain>
    </source>
</reference>
<feature type="domain" description="PepSY" evidence="1">
    <location>
        <begin position="97"/>
        <end position="151"/>
    </location>
</feature>
<dbReference type="Proteomes" id="UP001596310">
    <property type="component" value="Unassembled WGS sequence"/>
</dbReference>
<dbReference type="RefSeq" id="WP_125595881.1">
    <property type="nucleotide sequence ID" value="NZ_JBHSSM010000015.1"/>
</dbReference>
<sequence>MTRRRKRTIWISVLAAVVLLVGLYLATMMPRISAQRQTEAIAKKAGNLTRTTDFMIYHRQQTYYAVAGYNQKDQLTYVIVNGKTGKIKVLAARRGLTQAAVRAQVQTQQAPQKIYGINLGIDAGEPVWEVATKKRNGRLSYRLVDFYTGKTVDLIDNL</sequence>
<protein>
    <submittedName>
        <fullName evidence="3">DUF5590 domain-containing protein</fullName>
    </submittedName>
</protein>
<evidence type="ECO:0000259" key="1">
    <source>
        <dbReference type="Pfam" id="PF03413"/>
    </source>
</evidence>
<organism evidence="3 4">
    <name type="scientific">Lapidilactobacillus achengensis</name>
    <dbReference type="NCBI Taxonomy" id="2486000"/>
    <lineage>
        <taxon>Bacteria</taxon>
        <taxon>Bacillati</taxon>
        <taxon>Bacillota</taxon>
        <taxon>Bacilli</taxon>
        <taxon>Lactobacillales</taxon>
        <taxon>Lactobacillaceae</taxon>
        <taxon>Lapidilactobacillus</taxon>
    </lineage>
</organism>
<evidence type="ECO:0000313" key="4">
    <source>
        <dbReference type="Proteomes" id="UP001596310"/>
    </source>
</evidence>
<dbReference type="InterPro" id="IPR025711">
    <property type="entry name" value="PepSY"/>
</dbReference>
<proteinExistence type="predicted"/>
<dbReference type="InterPro" id="IPR041401">
    <property type="entry name" value="TseB-like_dom"/>
</dbReference>
<dbReference type="Gene3D" id="3.10.450.40">
    <property type="match status" value="2"/>
</dbReference>
<dbReference type="Pfam" id="PF03413">
    <property type="entry name" value="PepSY"/>
    <property type="match status" value="1"/>
</dbReference>
<dbReference type="Pfam" id="PF17881">
    <property type="entry name" value="TseB"/>
    <property type="match status" value="1"/>
</dbReference>
<dbReference type="EMBL" id="JBHSSM010000015">
    <property type="protein sequence ID" value="MFC6314994.1"/>
    <property type="molecule type" value="Genomic_DNA"/>
</dbReference>
<feature type="domain" description="Cell wall elongation regulator TseB-like" evidence="2">
    <location>
        <begin position="37"/>
        <end position="81"/>
    </location>
</feature>